<dbReference type="InterPro" id="IPR013083">
    <property type="entry name" value="Znf_RING/FYVE/PHD"/>
</dbReference>
<feature type="non-terminal residue" evidence="11">
    <location>
        <position position="174"/>
    </location>
</feature>
<dbReference type="InterPro" id="IPR051507">
    <property type="entry name" value="PcG_RING_finger"/>
</dbReference>
<dbReference type="AlphaFoldDB" id="A7SGN9"/>
<dbReference type="GO" id="GO:0008270">
    <property type="term" value="F:zinc ion binding"/>
    <property type="evidence" value="ECO:0007669"/>
    <property type="project" value="UniProtKB-KW"/>
</dbReference>
<evidence type="ECO:0000256" key="8">
    <source>
        <dbReference type="ARBA" id="ARBA00023242"/>
    </source>
</evidence>
<dbReference type="InterPro" id="IPR017907">
    <property type="entry name" value="Znf_RING_CS"/>
</dbReference>
<dbReference type="SUPFAM" id="SSF57850">
    <property type="entry name" value="RING/U-box"/>
    <property type="match status" value="1"/>
</dbReference>
<dbReference type="InterPro" id="IPR001841">
    <property type="entry name" value="Znf_RING"/>
</dbReference>
<gene>
    <name evidence="11" type="ORF">NEMVEDRAFT_v1g53309</name>
</gene>
<dbReference type="PANTHER" id="PTHR45893">
    <property type="entry name" value="POLYCOMB GROUP RING FINGER PROTEIN"/>
    <property type="match status" value="1"/>
</dbReference>
<keyword evidence="12" id="KW-1185">Reference proteome</keyword>
<comment type="subcellular location">
    <subcellularLocation>
        <location evidence="1">Nucleus</location>
    </subcellularLocation>
</comment>
<organism evidence="11 12">
    <name type="scientific">Nematostella vectensis</name>
    <name type="common">Starlet sea anemone</name>
    <dbReference type="NCBI Taxonomy" id="45351"/>
    <lineage>
        <taxon>Eukaryota</taxon>
        <taxon>Metazoa</taxon>
        <taxon>Cnidaria</taxon>
        <taxon>Anthozoa</taxon>
        <taxon>Hexacorallia</taxon>
        <taxon>Actiniaria</taxon>
        <taxon>Edwardsiidae</taxon>
        <taxon>Nematostella</taxon>
    </lineage>
</organism>
<keyword evidence="4 9" id="KW-0863">Zinc-finger</keyword>
<name>A7SGN9_NEMVE</name>
<protein>
    <recommendedName>
        <fullName evidence="10">RING-type domain-containing protein</fullName>
    </recommendedName>
</protein>
<evidence type="ECO:0000256" key="6">
    <source>
        <dbReference type="ARBA" id="ARBA00023015"/>
    </source>
</evidence>
<dbReference type="Proteomes" id="UP000001593">
    <property type="component" value="Unassembled WGS sequence"/>
</dbReference>
<dbReference type="SMART" id="SM00184">
    <property type="entry name" value="RING"/>
    <property type="match status" value="1"/>
</dbReference>
<dbReference type="Gene3D" id="3.30.40.10">
    <property type="entry name" value="Zinc/RING finger domain, C3HC4 (zinc finger)"/>
    <property type="match status" value="1"/>
</dbReference>
<dbReference type="STRING" id="45351.A7SGN9"/>
<evidence type="ECO:0000313" key="12">
    <source>
        <dbReference type="Proteomes" id="UP000001593"/>
    </source>
</evidence>
<dbReference type="OMA" id="HESEFCK"/>
<reference evidence="11 12" key="1">
    <citation type="journal article" date="2007" name="Science">
        <title>Sea anemone genome reveals ancestral eumetazoan gene repertoire and genomic organization.</title>
        <authorList>
            <person name="Putnam N.H."/>
            <person name="Srivastava M."/>
            <person name="Hellsten U."/>
            <person name="Dirks B."/>
            <person name="Chapman J."/>
            <person name="Salamov A."/>
            <person name="Terry A."/>
            <person name="Shapiro H."/>
            <person name="Lindquist E."/>
            <person name="Kapitonov V.V."/>
            <person name="Jurka J."/>
            <person name="Genikhovich G."/>
            <person name="Grigoriev I.V."/>
            <person name="Lucas S.M."/>
            <person name="Steele R.E."/>
            <person name="Finnerty J.R."/>
            <person name="Technau U."/>
            <person name="Martindale M.Q."/>
            <person name="Rokhsar D.S."/>
        </authorList>
    </citation>
    <scope>NUCLEOTIDE SEQUENCE [LARGE SCALE GENOMIC DNA]</scope>
    <source>
        <strain evidence="12">CH2 X CH6</strain>
    </source>
</reference>
<dbReference type="GO" id="GO:0006357">
    <property type="term" value="P:regulation of transcription by RNA polymerase II"/>
    <property type="evidence" value="ECO:0000318"/>
    <property type="project" value="GO_Central"/>
</dbReference>
<dbReference type="eggNOG" id="KOG2660">
    <property type="taxonomic scope" value="Eukaryota"/>
</dbReference>
<evidence type="ECO:0000256" key="7">
    <source>
        <dbReference type="ARBA" id="ARBA00023163"/>
    </source>
</evidence>
<evidence type="ECO:0000313" key="11">
    <source>
        <dbReference type="EMBL" id="EDO37122.1"/>
    </source>
</evidence>
<dbReference type="GO" id="GO:0035102">
    <property type="term" value="C:PRC1 complex"/>
    <property type="evidence" value="ECO:0000318"/>
    <property type="project" value="GO_Central"/>
</dbReference>
<keyword evidence="2" id="KW-0678">Repressor</keyword>
<evidence type="ECO:0000256" key="9">
    <source>
        <dbReference type="PROSITE-ProRule" id="PRU00175"/>
    </source>
</evidence>
<evidence type="ECO:0000256" key="3">
    <source>
        <dbReference type="ARBA" id="ARBA00022723"/>
    </source>
</evidence>
<dbReference type="Gene3D" id="3.10.20.90">
    <property type="entry name" value="Phosphatidylinositol 3-kinase Catalytic Subunit, Chain A, domain 1"/>
    <property type="match status" value="1"/>
</dbReference>
<evidence type="ECO:0000256" key="1">
    <source>
        <dbReference type="ARBA" id="ARBA00004123"/>
    </source>
</evidence>
<dbReference type="EMBL" id="DS469654">
    <property type="protein sequence ID" value="EDO37122.1"/>
    <property type="molecule type" value="Genomic_DNA"/>
</dbReference>
<feature type="domain" description="RING-type" evidence="10">
    <location>
        <begin position="15"/>
        <end position="56"/>
    </location>
</feature>
<dbReference type="PhylomeDB" id="A7SGN9"/>
<sequence>ERKLQLRELNPHITCGLCRGYLIKPTTITECLHTFCRSCIILRFQDGEVNLCPTCNILIHETNPLEMLRSDKTLEDIIYKLVPGLQEDEIRRTKEFYESYSLSPPCKVIKTEGDTSALHRKPVKDDFHRSDPQIGVCLECCGTEENVKQLNRKFIKCSSRMTIAHVKKYLKLKL</sequence>
<dbReference type="InParanoid" id="A7SGN9"/>
<dbReference type="InterPro" id="IPR018957">
    <property type="entry name" value="Znf_C3HC4_RING-type"/>
</dbReference>
<dbReference type="Pfam" id="PF00097">
    <property type="entry name" value="zf-C3HC4"/>
    <property type="match status" value="1"/>
</dbReference>
<accession>A7SGN9</accession>
<dbReference type="FunFam" id="3.30.40.10:FF:000118">
    <property type="entry name" value="Putative polycomb group RING finger protein 5"/>
    <property type="match status" value="1"/>
</dbReference>
<keyword evidence="3" id="KW-0479">Metal-binding</keyword>
<keyword evidence="6" id="KW-0805">Transcription regulation</keyword>
<dbReference type="HOGENOM" id="CLU_046427_4_3_1"/>
<feature type="non-terminal residue" evidence="11">
    <location>
        <position position="1"/>
    </location>
</feature>
<dbReference type="PROSITE" id="PS50089">
    <property type="entry name" value="ZF_RING_2"/>
    <property type="match status" value="1"/>
</dbReference>
<evidence type="ECO:0000256" key="2">
    <source>
        <dbReference type="ARBA" id="ARBA00022491"/>
    </source>
</evidence>
<evidence type="ECO:0000256" key="4">
    <source>
        <dbReference type="ARBA" id="ARBA00022771"/>
    </source>
</evidence>
<evidence type="ECO:0000259" key="10">
    <source>
        <dbReference type="PROSITE" id="PS50089"/>
    </source>
</evidence>
<evidence type="ECO:0000256" key="5">
    <source>
        <dbReference type="ARBA" id="ARBA00022833"/>
    </source>
</evidence>
<proteinExistence type="predicted"/>
<keyword evidence="8" id="KW-0539">Nucleus</keyword>
<keyword evidence="7" id="KW-0804">Transcription</keyword>
<keyword evidence="5" id="KW-0862">Zinc</keyword>
<dbReference type="PROSITE" id="PS00518">
    <property type="entry name" value="ZF_RING_1"/>
    <property type="match status" value="1"/>
</dbReference>